<sequence length="278" mass="29946">MTDDFMTDDAADQPSTPPEDAVADAARKRKKKEKKKAEEAEKLAAARREAVAEADAERERAEKGRSTRSRLAEYLNPRRHPAVVAVTVLCLAALVAMSVLAVLFTQRADELSAMQQRDRDEAAAETVAGEYAVGAATFSHNDIPAWAEALKVGTANELESRFDVAVETLTPLIQEVQWSQTAELITATTVDVRADRQFVVQVFVSTHMTSTQNPNGLNIITPYTITLDRDDDWLITDVADIAGVSQDGSMGTGVPDLGNAGEQAPTGDAETPQPAPTP</sequence>
<keyword evidence="2" id="KW-0812">Transmembrane</keyword>
<feature type="region of interest" description="Disordered" evidence="1">
    <location>
        <begin position="246"/>
        <end position="278"/>
    </location>
</feature>
<protein>
    <recommendedName>
        <fullName evidence="5">Mce-associated membrane protein</fullName>
    </recommendedName>
</protein>
<evidence type="ECO:0000256" key="2">
    <source>
        <dbReference type="SAM" id="Phobius"/>
    </source>
</evidence>
<evidence type="ECO:0008006" key="5">
    <source>
        <dbReference type="Google" id="ProtNLM"/>
    </source>
</evidence>
<gene>
    <name evidence="3" type="ORF">GCM10022231_01100</name>
</gene>
<keyword evidence="2" id="KW-0472">Membrane</keyword>
<feature type="compositionally biased region" description="Basic and acidic residues" evidence="1">
    <location>
        <begin position="35"/>
        <end position="65"/>
    </location>
</feature>
<feature type="region of interest" description="Disordered" evidence="1">
    <location>
        <begin position="1"/>
        <end position="67"/>
    </location>
</feature>
<proteinExistence type="predicted"/>
<organism evidence="3 4">
    <name type="scientific">Gordonia caeni</name>
    <dbReference type="NCBI Taxonomy" id="1007097"/>
    <lineage>
        <taxon>Bacteria</taxon>
        <taxon>Bacillati</taxon>
        <taxon>Actinomycetota</taxon>
        <taxon>Actinomycetes</taxon>
        <taxon>Mycobacteriales</taxon>
        <taxon>Gordoniaceae</taxon>
        <taxon>Gordonia</taxon>
    </lineage>
</organism>
<evidence type="ECO:0000256" key="1">
    <source>
        <dbReference type="SAM" id="MobiDB-lite"/>
    </source>
</evidence>
<name>A0ABP7NIC0_9ACTN</name>
<evidence type="ECO:0000313" key="3">
    <source>
        <dbReference type="EMBL" id="GAA3947848.1"/>
    </source>
</evidence>
<keyword evidence="4" id="KW-1185">Reference proteome</keyword>
<dbReference type="EMBL" id="BAAAZW010000001">
    <property type="protein sequence ID" value="GAA3947848.1"/>
    <property type="molecule type" value="Genomic_DNA"/>
</dbReference>
<accession>A0ABP7NIC0</accession>
<reference evidence="4" key="1">
    <citation type="journal article" date="2019" name="Int. J. Syst. Evol. Microbiol.">
        <title>The Global Catalogue of Microorganisms (GCM) 10K type strain sequencing project: providing services to taxonomists for standard genome sequencing and annotation.</title>
        <authorList>
            <consortium name="The Broad Institute Genomics Platform"/>
            <consortium name="The Broad Institute Genome Sequencing Center for Infectious Disease"/>
            <person name="Wu L."/>
            <person name="Ma J."/>
        </authorList>
    </citation>
    <scope>NUCLEOTIDE SEQUENCE [LARGE SCALE GENOMIC DNA]</scope>
    <source>
        <strain evidence="4">JCM 16923</strain>
    </source>
</reference>
<feature type="transmembrane region" description="Helical" evidence="2">
    <location>
        <begin position="82"/>
        <end position="104"/>
    </location>
</feature>
<comment type="caution">
    <text evidence="3">The sequence shown here is derived from an EMBL/GenBank/DDBJ whole genome shotgun (WGS) entry which is preliminary data.</text>
</comment>
<dbReference type="Proteomes" id="UP001418444">
    <property type="component" value="Unassembled WGS sequence"/>
</dbReference>
<feature type="compositionally biased region" description="Acidic residues" evidence="1">
    <location>
        <begin position="1"/>
        <end position="11"/>
    </location>
</feature>
<keyword evidence="2" id="KW-1133">Transmembrane helix</keyword>
<evidence type="ECO:0000313" key="4">
    <source>
        <dbReference type="Proteomes" id="UP001418444"/>
    </source>
</evidence>